<keyword evidence="3" id="KW-1185">Reference proteome</keyword>
<evidence type="ECO:0000259" key="1">
    <source>
        <dbReference type="Pfam" id="PF07045"/>
    </source>
</evidence>
<comment type="caution">
    <text evidence="2">The sequence shown here is derived from an EMBL/GenBank/DDBJ whole genome shotgun (WGS) entry which is preliminary data.</text>
</comment>
<protein>
    <submittedName>
        <fullName evidence="2">DUF1330 domain-containing protein</fullName>
    </submittedName>
</protein>
<gene>
    <name evidence="2" type="ORF">ACFQ2O_09385</name>
</gene>
<dbReference type="PANTHER" id="PTHR41521:SF4">
    <property type="entry name" value="BLR0684 PROTEIN"/>
    <property type="match status" value="1"/>
</dbReference>
<organism evidence="2 3">
    <name type="scientific">Pontibacter rugosus</name>
    <dbReference type="NCBI Taxonomy" id="1745966"/>
    <lineage>
        <taxon>Bacteria</taxon>
        <taxon>Pseudomonadati</taxon>
        <taxon>Bacteroidota</taxon>
        <taxon>Cytophagia</taxon>
        <taxon>Cytophagales</taxon>
        <taxon>Hymenobacteraceae</taxon>
        <taxon>Pontibacter</taxon>
    </lineage>
</organism>
<dbReference type="Pfam" id="PF07045">
    <property type="entry name" value="DUF1330"/>
    <property type="match status" value="1"/>
</dbReference>
<dbReference type="RefSeq" id="WP_377526254.1">
    <property type="nucleotide sequence ID" value="NZ_JBHTLD010000068.1"/>
</dbReference>
<name>A0ABW3SR95_9BACT</name>
<dbReference type="SUPFAM" id="SSF54909">
    <property type="entry name" value="Dimeric alpha+beta barrel"/>
    <property type="match status" value="1"/>
</dbReference>
<feature type="domain" description="DUF1330" evidence="1">
    <location>
        <begin position="2"/>
        <end position="95"/>
    </location>
</feature>
<sequence>MPAYIIAEIDVTDPETYTAYTQLTPATLAAYGGKFIVRGGQHETLEGDWQPNRMVVLEFESLARAKEWWNSPEYAGPKSIRQKASNTNMIVIEGYSA</sequence>
<dbReference type="InterPro" id="IPR011008">
    <property type="entry name" value="Dimeric_a/b-barrel"/>
</dbReference>
<dbReference type="InterPro" id="IPR010753">
    <property type="entry name" value="DUF1330"/>
</dbReference>
<reference evidence="3" key="1">
    <citation type="journal article" date="2019" name="Int. J. Syst. Evol. Microbiol.">
        <title>The Global Catalogue of Microorganisms (GCM) 10K type strain sequencing project: providing services to taxonomists for standard genome sequencing and annotation.</title>
        <authorList>
            <consortium name="The Broad Institute Genomics Platform"/>
            <consortium name="The Broad Institute Genome Sequencing Center for Infectious Disease"/>
            <person name="Wu L."/>
            <person name="Ma J."/>
        </authorList>
    </citation>
    <scope>NUCLEOTIDE SEQUENCE [LARGE SCALE GENOMIC DNA]</scope>
    <source>
        <strain evidence="3">JCM 31319</strain>
    </source>
</reference>
<dbReference type="PANTHER" id="PTHR41521">
    <property type="match status" value="1"/>
</dbReference>
<evidence type="ECO:0000313" key="3">
    <source>
        <dbReference type="Proteomes" id="UP001597094"/>
    </source>
</evidence>
<evidence type="ECO:0000313" key="2">
    <source>
        <dbReference type="EMBL" id="MFD1186417.1"/>
    </source>
</evidence>
<dbReference type="EMBL" id="JBHTLD010000068">
    <property type="protein sequence ID" value="MFD1186417.1"/>
    <property type="molecule type" value="Genomic_DNA"/>
</dbReference>
<dbReference type="Proteomes" id="UP001597094">
    <property type="component" value="Unassembled WGS sequence"/>
</dbReference>
<proteinExistence type="predicted"/>
<accession>A0ABW3SR95</accession>
<dbReference type="Gene3D" id="3.30.70.100">
    <property type="match status" value="1"/>
</dbReference>